<protein>
    <submittedName>
        <fullName evidence="1">Uncharacterized protein</fullName>
    </submittedName>
</protein>
<organism evidence="1 2">
    <name type="scientific">Colocasia esculenta</name>
    <name type="common">Wild taro</name>
    <name type="synonym">Arum esculentum</name>
    <dbReference type="NCBI Taxonomy" id="4460"/>
    <lineage>
        <taxon>Eukaryota</taxon>
        <taxon>Viridiplantae</taxon>
        <taxon>Streptophyta</taxon>
        <taxon>Embryophyta</taxon>
        <taxon>Tracheophyta</taxon>
        <taxon>Spermatophyta</taxon>
        <taxon>Magnoliopsida</taxon>
        <taxon>Liliopsida</taxon>
        <taxon>Araceae</taxon>
        <taxon>Aroideae</taxon>
        <taxon>Colocasieae</taxon>
        <taxon>Colocasia</taxon>
    </lineage>
</organism>
<evidence type="ECO:0000313" key="2">
    <source>
        <dbReference type="Proteomes" id="UP000652761"/>
    </source>
</evidence>
<dbReference type="Pfam" id="PF25557">
    <property type="entry name" value="GAUT_1"/>
    <property type="match status" value="1"/>
</dbReference>
<name>A0A843XXL8_COLES</name>
<accession>A0A843XXL8</accession>
<gene>
    <name evidence="1" type="ORF">Taro_056831</name>
</gene>
<dbReference type="Proteomes" id="UP000652761">
    <property type="component" value="Unassembled WGS sequence"/>
</dbReference>
<proteinExistence type="predicted"/>
<sequence>MVQDKQSRSEANGHSGYLPDTYAKIYEMKDQLIMARAYLQFSPPNSNSHIVRELRLRIKEIERIVAQVNKDSDFSRG</sequence>
<dbReference type="AlphaFoldDB" id="A0A843XXL8"/>
<evidence type="ECO:0000313" key="1">
    <source>
        <dbReference type="EMBL" id="MQM23762.1"/>
    </source>
</evidence>
<comment type="caution">
    <text evidence="1">The sequence shown here is derived from an EMBL/GenBank/DDBJ whole genome shotgun (WGS) entry which is preliminary data.</text>
</comment>
<keyword evidence="2" id="KW-1185">Reference proteome</keyword>
<reference evidence="1" key="1">
    <citation type="submission" date="2017-07" db="EMBL/GenBank/DDBJ databases">
        <title>Taro Niue Genome Assembly and Annotation.</title>
        <authorList>
            <person name="Atibalentja N."/>
            <person name="Keating K."/>
            <person name="Fields C.J."/>
        </authorList>
    </citation>
    <scope>NUCLEOTIDE SEQUENCE</scope>
    <source>
        <strain evidence="1">Niue_2</strain>
        <tissue evidence="1">Leaf</tissue>
    </source>
</reference>
<dbReference type="EMBL" id="NMUH01017802">
    <property type="protein sequence ID" value="MQM23762.1"/>
    <property type="molecule type" value="Genomic_DNA"/>
</dbReference>